<dbReference type="RefSeq" id="WP_104982455.1">
    <property type="nucleotide sequence ID" value="NZ_CP012673.1"/>
</dbReference>
<keyword evidence="5" id="KW-0804">Transcription</keyword>
<dbReference type="InterPro" id="IPR011006">
    <property type="entry name" value="CheY-like_superfamily"/>
</dbReference>
<dbReference type="Pfam" id="PF25601">
    <property type="entry name" value="AAA_lid_14"/>
    <property type="match status" value="1"/>
</dbReference>
<dbReference type="InterPro" id="IPR002197">
    <property type="entry name" value="HTH_Fis"/>
</dbReference>
<dbReference type="SUPFAM" id="SSF52540">
    <property type="entry name" value="P-loop containing nucleoside triphosphate hydrolases"/>
    <property type="match status" value="1"/>
</dbReference>
<dbReference type="OrthoDB" id="9814761at2"/>
<dbReference type="GO" id="GO:0006355">
    <property type="term" value="P:regulation of DNA-templated transcription"/>
    <property type="evidence" value="ECO:0007669"/>
    <property type="project" value="InterPro"/>
</dbReference>
<evidence type="ECO:0000259" key="9">
    <source>
        <dbReference type="PROSITE" id="PS50110"/>
    </source>
</evidence>
<organism evidence="10 11">
    <name type="scientific">Sorangium cellulosum</name>
    <name type="common">Polyangium cellulosum</name>
    <dbReference type="NCBI Taxonomy" id="56"/>
    <lineage>
        <taxon>Bacteria</taxon>
        <taxon>Pseudomonadati</taxon>
        <taxon>Myxococcota</taxon>
        <taxon>Polyangia</taxon>
        <taxon>Polyangiales</taxon>
        <taxon>Polyangiaceae</taxon>
        <taxon>Sorangium</taxon>
    </lineage>
</organism>
<dbReference type="PROSITE" id="PS50045">
    <property type="entry name" value="SIGMA54_INTERACT_4"/>
    <property type="match status" value="1"/>
</dbReference>
<dbReference type="InterPro" id="IPR009057">
    <property type="entry name" value="Homeodomain-like_sf"/>
</dbReference>
<evidence type="ECO:0000256" key="1">
    <source>
        <dbReference type="ARBA" id="ARBA00022741"/>
    </source>
</evidence>
<keyword evidence="1" id="KW-0547">Nucleotide-binding</keyword>
<dbReference type="InterPro" id="IPR027417">
    <property type="entry name" value="P-loop_NTPase"/>
</dbReference>
<dbReference type="PROSITE" id="PS50110">
    <property type="entry name" value="RESPONSE_REGULATORY"/>
    <property type="match status" value="1"/>
</dbReference>
<dbReference type="SMART" id="SM00382">
    <property type="entry name" value="AAA"/>
    <property type="match status" value="1"/>
</dbReference>
<evidence type="ECO:0000256" key="5">
    <source>
        <dbReference type="ARBA" id="ARBA00023163"/>
    </source>
</evidence>
<dbReference type="InterPro" id="IPR025944">
    <property type="entry name" value="Sigma_54_int_dom_CS"/>
</dbReference>
<evidence type="ECO:0000256" key="6">
    <source>
        <dbReference type="PROSITE-ProRule" id="PRU00169"/>
    </source>
</evidence>
<evidence type="ECO:0000256" key="7">
    <source>
        <dbReference type="SAM" id="MobiDB-lite"/>
    </source>
</evidence>
<dbReference type="InterPro" id="IPR003593">
    <property type="entry name" value="AAA+_ATPase"/>
</dbReference>
<dbReference type="SUPFAM" id="SSF52172">
    <property type="entry name" value="CheY-like"/>
    <property type="match status" value="1"/>
</dbReference>
<dbReference type="CDD" id="cd00009">
    <property type="entry name" value="AAA"/>
    <property type="match status" value="1"/>
</dbReference>
<gene>
    <name evidence="10" type="primary">fis</name>
    <name evidence="10" type="ORF">SOCE26_052930</name>
</gene>
<evidence type="ECO:0000256" key="2">
    <source>
        <dbReference type="ARBA" id="ARBA00022840"/>
    </source>
</evidence>
<dbReference type="GO" id="GO:0005524">
    <property type="term" value="F:ATP binding"/>
    <property type="evidence" value="ECO:0007669"/>
    <property type="project" value="UniProtKB-KW"/>
</dbReference>
<dbReference type="AlphaFoldDB" id="A0A2L0EX17"/>
<feature type="region of interest" description="Disordered" evidence="7">
    <location>
        <begin position="472"/>
        <end position="491"/>
    </location>
</feature>
<dbReference type="PANTHER" id="PTHR32071">
    <property type="entry name" value="TRANSCRIPTIONAL REGULATORY PROTEIN"/>
    <property type="match status" value="1"/>
</dbReference>
<dbReference type="GO" id="GO:0000160">
    <property type="term" value="P:phosphorelay signal transduction system"/>
    <property type="evidence" value="ECO:0007669"/>
    <property type="project" value="InterPro"/>
</dbReference>
<dbReference type="Gene3D" id="3.40.50.300">
    <property type="entry name" value="P-loop containing nucleotide triphosphate hydrolases"/>
    <property type="match status" value="1"/>
</dbReference>
<dbReference type="EMBL" id="CP012673">
    <property type="protein sequence ID" value="AUX43837.1"/>
    <property type="molecule type" value="Genomic_DNA"/>
</dbReference>
<dbReference type="InterPro" id="IPR025662">
    <property type="entry name" value="Sigma_54_int_dom_ATP-bd_1"/>
</dbReference>
<evidence type="ECO:0000259" key="8">
    <source>
        <dbReference type="PROSITE" id="PS50045"/>
    </source>
</evidence>
<dbReference type="Gene3D" id="1.10.8.60">
    <property type="match status" value="1"/>
</dbReference>
<evidence type="ECO:0000313" key="11">
    <source>
        <dbReference type="Proteomes" id="UP000238348"/>
    </source>
</evidence>
<dbReference type="SMART" id="SM00448">
    <property type="entry name" value="REC"/>
    <property type="match status" value="1"/>
</dbReference>
<evidence type="ECO:0000313" key="10">
    <source>
        <dbReference type="EMBL" id="AUX43837.1"/>
    </source>
</evidence>
<dbReference type="Pfam" id="PF00158">
    <property type="entry name" value="Sigma54_activat"/>
    <property type="match status" value="1"/>
</dbReference>
<dbReference type="FunFam" id="3.40.50.300:FF:000006">
    <property type="entry name" value="DNA-binding transcriptional regulator NtrC"/>
    <property type="match status" value="1"/>
</dbReference>
<dbReference type="GO" id="GO:0043565">
    <property type="term" value="F:sequence-specific DNA binding"/>
    <property type="evidence" value="ECO:0007669"/>
    <property type="project" value="InterPro"/>
</dbReference>
<dbReference type="Pfam" id="PF02954">
    <property type="entry name" value="HTH_8"/>
    <property type="match status" value="1"/>
</dbReference>
<reference evidence="10 11" key="1">
    <citation type="submission" date="2015-09" db="EMBL/GenBank/DDBJ databases">
        <title>Sorangium comparison.</title>
        <authorList>
            <person name="Zaburannyi N."/>
            <person name="Bunk B."/>
            <person name="Overmann J."/>
            <person name="Mueller R."/>
        </authorList>
    </citation>
    <scope>NUCLEOTIDE SEQUENCE [LARGE SCALE GENOMIC DNA]</scope>
    <source>
        <strain evidence="10 11">So ce26</strain>
    </source>
</reference>
<name>A0A2L0EX17_SORCE</name>
<dbReference type="InterPro" id="IPR058031">
    <property type="entry name" value="AAA_lid_NorR"/>
</dbReference>
<dbReference type="PROSITE" id="PS00675">
    <property type="entry name" value="SIGMA54_INTERACT_1"/>
    <property type="match status" value="1"/>
</dbReference>
<dbReference type="InterPro" id="IPR001789">
    <property type="entry name" value="Sig_transdc_resp-reg_receiver"/>
</dbReference>
<dbReference type="Gene3D" id="1.10.10.60">
    <property type="entry name" value="Homeodomain-like"/>
    <property type="match status" value="1"/>
</dbReference>
<evidence type="ECO:0000256" key="3">
    <source>
        <dbReference type="ARBA" id="ARBA00023015"/>
    </source>
</evidence>
<keyword evidence="3" id="KW-0805">Transcription regulation</keyword>
<sequence>MASIPPSIPPNATRVLVVDDEPGLRQVLTITFRRQGYEVVVAPGARAALEAIRQNPQPFPLILTDLVMPDGSGIEVLTAAKARSGATEVIVMTAHSTVESALDAMRRGAYDFVTKPFSPAELAALAAKAIEKSSIVVENQRLRAQIERLDTTGREPLGTSPAMQRISELIAKIAPTRTTVLLTGESGTGKERVARAIHEHSDRAAKPFLVVNCGALPEALMESELFGHEKGSFTGANARSLGLFREADGGTVLLDEVGELPASLQVKLLRVLQERKVRPVGSAVEIPVDVRLLAATNRDVEAEVREGRFRQDLYYRLNVIRIELPPLRERPGDISRLADRFVRRFAAELGKDVRGLTTDAVRALDAYAFPGNVRELENMMERAVALAGGPSIGLGDLPSAVAGLSASPAPRLAELPPGGCMLDDVLGEVERRLILQALERTGGVRKAAAKLLGVTFRSLRYRLAKHALAADVESDDDDGVRRDSSPPGAPQ</sequence>
<dbReference type="Proteomes" id="UP000238348">
    <property type="component" value="Chromosome"/>
</dbReference>
<keyword evidence="2" id="KW-0067">ATP-binding</keyword>
<keyword evidence="4" id="KW-0238">DNA-binding</keyword>
<dbReference type="Gene3D" id="3.40.50.2300">
    <property type="match status" value="1"/>
</dbReference>
<dbReference type="PROSITE" id="PS00688">
    <property type="entry name" value="SIGMA54_INTERACT_3"/>
    <property type="match status" value="1"/>
</dbReference>
<feature type="domain" description="Response regulatory" evidence="9">
    <location>
        <begin position="14"/>
        <end position="130"/>
    </location>
</feature>
<accession>A0A2L0EX17</accession>
<dbReference type="PRINTS" id="PR01590">
    <property type="entry name" value="HTHFIS"/>
</dbReference>
<dbReference type="Pfam" id="PF00072">
    <property type="entry name" value="Response_reg"/>
    <property type="match status" value="1"/>
</dbReference>
<proteinExistence type="predicted"/>
<dbReference type="PROSITE" id="PS00676">
    <property type="entry name" value="SIGMA54_INTERACT_2"/>
    <property type="match status" value="1"/>
</dbReference>
<dbReference type="InterPro" id="IPR025943">
    <property type="entry name" value="Sigma_54_int_dom_ATP-bd_2"/>
</dbReference>
<dbReference type="SUPFAM" id="SSF46689">
    <property type="entry name" value="Homeodomain-like"/>
    <property type="match status" value="1"/>
</dbReference>
<keyword evidence="6" id="KW-0597">Phosphoprotein</keyword>
<feature type="modified residue" description="4-aspartylphosphate" evidence="6">
    <location>
        <position position="65"/>
    </location>
</feature>
<dbReference type="InterPro" id="IPR002078">
    <property type="entry name" value="Sigma_54_int"/>
</dbReference>
<evidence type="ECO:0000256" key="4">
    <source>
        <dbReference type="ARBA" id="ARBA00023125"/>
    </source>
</evidence>
<feature type="domain" description="Sigma-54 factor interaction" evidence="8">
    <location>
        <begin position="156"/>
        <end position="385"/>
    </location>
</feature>
<protein>
    <submittedName>
        <fullName evidence="10">Fis family transcriptional regulator</fullName>
    </submittedName>
</protein>